<dbReference type="AlphaFoldDB" id="A0A1S8TW03"/>
<sequence>MASGISDIIKEIVGKIPEGVKKLLDIHSPSRVMMELGAYTGEGFALGIGDTIGNISRQANAMAAAAMPNVNAGSYDMGLNVSGGGIGSASNLDRILNKMDSMSNKLDVLEKAFNVTLQMDKTTVGKMITPVVSSNLAFNSGRKGF</sequence>
<protein>
    <submittedName>
        <fullName evidence="1">Uncharacterized protein</fullName>
    </submittedName>
</protein>
<proteinExistence type="predicted"/>
<organism evidence="1 2">
    <name type="scientific">Clostridium puniceum</name>
    <dbReference type="NCBI Taxonomy" id="29367"/>
    <lineage>
        <taxon>Bacteria</taxon>
        <taxon>Bacillati</taxon>
        <taxon>Bacillota</taxon>
        <taxon>Clostridia</taxon>
        <taxon>Eubacteriales</taxon>
        <taxon>Clostridiaceae</taxon>
        <taxon>Clostridium</taxon>
    </lineage>
</organism>
<dbReference type="EMBL" id="LZZM01000043">
    <property type="protein sequence ID" value="OOM81933.1"/>
    <property type="molecule type" value="Genomic_DNA"/>
</dbReference>
<dbReference type="Proteomes" id="UP000190890">
    <property type="component" value="Unassembled WGS sequence"/>
</dbReference>
<accession>A0A1S8TW03</accession>
<evidence type="ECO:0000313" key="1">
    <source>
        <dbReference type="EMBL" id="OOM81933.1"/>
    </source>
</evidence>
<dbReference type="STRING" id="29367.CLPUN_07950"/>
<comment type="caution">
    <text evidence="1">The sequence shown here is derived from an EMBL/GenBank/DDBJ whole genome shotgun (WGS) entry which is preliminary data.</text>
</comment>
<reference evidence="1 2" key="1">
    <citation type="submission" date="2016-05" db="EMBL/GenBank/DDBJ databases">
        <title>Microbial solvent formation.</title>
        <authorList>
            <person name="Poehlein A."/>
            <person name="Montoya Solano J.D."/>
            <person name="Flitsch S."/>
            <person name="Krabben P."/>
            <person name="Duerre P."/>
            <person name="Daniel R."/>
        </authorList>
    </citation>
    <scope>NUCLEOTIDE SEQUENCE [LARGE SCALE GENOMIC DNA]</scope>
    <source>
        <strain evidence="1 2">DSM 2619</strain>
    </source>
</reference>
<gene>
    <name evidence="1" type="ORF">CLPUN_07950</name>
</gene>
<evidence type="ECO:0000313" key="2">
    <source>
        <dbReference type="Proteomes" id="UP000190890"/>
    </source>
</evidence>
<name>A0A1S8TW03_9CLOT</name>
<keyword evidence="2" id="KW-1185">Reference proteome</keyword>